<dbReference type="EMBL" id="MT429569">
    <property type="protein sequence ID" value="QLG19115.1"/>
    <property type="molecule type" value="Genomic_DNA"/>
</dbReference>
<dbReference type="EMBL" id="JABWAB010000004">
    <property type="protein sequence ID" value="KAF6052429.1"/>
    <property type="molecule type" value="Genomic_DNA"/>
</dbReference>
<dbReference type="GO" id="GO:0000978">
    <property type="term" value="F:RNA polymerase II cis-regulatory region sequence-specific DNA binding"/>
    <property type="evidence" value="ECO:0007669"/>
    <property type="project" value="TreeGrafter"/>
</dbReference>
<organism evidence="8">
    <name type="scientific">Candida parapsilosis</name>
    <name type="common">Yeast</name>
    <dbReference type="NCBI Taxonomy" id="5480"/>
    <lineage>
        <taxon>Eukaryota</taxon>
        <taxon>Fungi</taxon>
        <taxon>Dikarya</taxon>
        <taxon>Ascomycota</taxon>
        <taxon>Saccharomycotina</taxon>
        <taxon>Pichiomycetes</taxon>
        <taxon>Debaryomycetaceae</taxon>
        <taxon>Candida/Lodderomyces clade</taxon>
        <taxon>Candida</taxon>
    </lineage>
</organism>
<evidence type="ECO:0000256" key="1">
    <source>
        <dbReference type="ARBA" id="ARBA00022723"/>
    </source>
</evidence>
<dbReference type="EMBL" id="MT429596">
    <property type="protein sequence ID" value="QLG19141.1"/>
    <property type="molecule type" value="Genomic_DNA"/>
</dbReference>
<evidence type="ECO:0000313" key="69">
    <source>
        <dbReference type="EMBL" id="QLG19141.1"/>
    </source>
</evidence>
<evidence type="ECO:0000313" key="54">
    <source>
        <dbReference type="EMBL" id="QLG19126.1"/>
    </source>
</evidence>
<feature type="domain" description="Zn(2)-C6 fungal-type" evidence="7">
    <location>
        <begin position="38"/>
        <end position="69"/>
    </location>
</feature>
<dbReference type="EMBL" id="MT429532">
    <property type="protein sequence ID" value="QLG19079.1"/>
    <property type="molecule type" value="Genomic_DNA"/>
</dbReference>
<evidence type="ECO:0000313" key="58">
    <source>
        <dbReference type="EMBL" id="QLG19130.1"/>
    </source>
</evidence>
<dbReference type="SMART" id="SM00066">
    <property type="entry name" value="GAL4"/>
    <property type="match status" value="1"/>
</dbReference>
<dbReference type="EMBL" id="MT429546">
    <property type="protein sequence ID" value="QLG19092.1"/>
    <property type="molecule type" value="Genomic_DNA"/>
</dbReference>
<evidence type="ECO:0000313" key="27">
    <source>
        <dbReference type="EMBL" id="QLG19095.1"/>
    </source>
</evidence>
<dbReference type="EMBL" id="MT429554">
    <property type="protein sequence ID" value="QLG19100.1"/>
    <property type="molecule type" value="Genomic_DNA"/>
</dbReference>
<keyword evidence="1" id="KW-0479">Metal-binding</keyword>
<evidence type="ECO:0000313" key="41">
    <source>
        <dbReference type="EMBL" id="QLG19113.1"/>
    </source>
</evidence>
<evidence type="ECO:0000313" key="24">
    <source>
        <dbReference type="EMBL" id="QLG19092.1"/>
    </source>
</evidence>
<accession>A0A0K0NQY2</accession>
<dbReference type="EMBL" id="MT429593">
    <property type="protein sequence ID" value="QLG19138.1"/>
    <property type="molecule type" value="Genomic_DNA"/>
</dbReference>
<evidence type="ECO:0000313" key="46">
    <source>
        <dbReference type="EMBL" id="QLG19118.1"/>
    </source>
</evidence>
<dbReference type="EMBL" id="MT429580">
    <property type="protein sequence ID" value="QLG19126.1"/>
    <property type="molecule type" value="Genomic_DNA"/>
</dbReference>
<dbReference type="EMBL" id="MT429539">
    <property type="protein sequence ID" value="QLG19085.1"/>
    <property type="molecule type" value="Genomic_DNA"/>
</dbReference>
<dbReference type="EMBL" id="MT429614">
    <property type="protein sequence ID" value="QLG19159.1"/>
    <property type="molecule type" value="Genomic_DNA"/>
</dbReference>
<evidence type="ECO:0000256" key="5">
    <source>
        <dbReference type="ARBA" id="ARBA00023242"/>
    </source>
</evidence>
<dbReference type="EMBL" id="MT429582">
    <property type="protein sequence ID" value="QLG19128.1"/>
    <property type="molecule type" value="Genomic_DNA"/>
</dbReference>
<dbReference type="GO" id="GO:0006351">
    <property type="term" value="P:DNA-templated transcription"/>
    <property type="evidence" value="ECO:0007669"/>
    <property type="project" value="InterPro"/>
</dbReference>
<evidence type="ECO:0000313" key="21">
    <source>
        <dbReference type="EMBL" id="QLG19088.1"/>
    </source>
</evidence>
<dbReference type="EMBL" id="MT429607">
    <property type="protein sequence ID" value="QLG19152.1"/>
    <property type="molecule type" value="Genomic_DNA"/>
</dbReference>
<evidence type="ECO:0000313" key="16">
    <source>
        <dbReference type="EMBL" id="QLG19083.1"/>
    </source>
</evidence>
<dbReference type="PANTHER" id="PTHR31069:SF12">
    <property type="entry name" value="TRANSCRIPTION FACTOR DOMAIN-CONTAINING PROTEIN"/>
    <property type="match status" value="1"/>
</dbReference>
<evidence type="ECO:0000313" key="36">
    <source>
        <dbReference type="EMBL" id="QLG19104.1"/>
    </source>
</evidence>
<evidence type="ECO:0000313" key="57">
    <source>
        <dbReference type="EMBL" id="QLG19129.1"/>
    </source>
</evidence>
<dbReference type="GO" id="GO:0005634">
    <property type="term" value="C:nucleus"/>
    <property type="evidence" value="ECO:0007669"/>
    <property type="project" value="TreeGrafter"/>
</dbReference>
<dbReference type="EMBL" id="MT429571">
    <property type="protein sequence ID" value="QLG19117.1"/>
    <property type="molecule type" value="Genomic_DNA"/>
</dbReference>
<evidence type="ECO:0000313" key="23">
    <source>
        <dbReference type="EMBL" id="QLG19091.1"/>
    </source>
</evidence>
<dbReference type="EMBL" id="MT429579">
    <property type="protein sequence ID" value="QLG19125.1"/>
    <property type="molecule type" value="Genomic_DNA"/>
</dbReference>
<evidence type="ECO:0000313" key="32">
    <source>
        <dbReference type="EMBL" id="QLG19100.1"/>
    </source>
</evidence>
<dbReference type="EMBL" id="MT429564">
    <property type="protein sequence ID" value="QLG19110.1"/>
    <property type="molecule type" value="Genomic_DNA"/>
</dbReference>
<dbReference type="EMBL" id="MT429576">
    <property type="protein sequence ID" value="QLG19122.1"/>
    <property type="molecule type" value="Genomic_DNA"/>
</dbReference>
<dbReference type="EMBL" id="MT429599">
    <property type="protein sequence ID" value="QLG19144.1"/>
    <property type="molecule type" value="Genomic_DNA"/>
</dbReference>
<dbReference type="EMBL" id="MT429586">
    <property type="protein sequence ID" value="QLG19132.1"/>
    <property type="molecule type" value="Genomic_DNA"/>
</dbReference>
<protein>
    <submittedName>
        <fullName evidence="9">Fungal specific transcription factor domain family protein</fullName>
    </submittedName>
    <submittedName>
        <fullName evidence="8">Transcription factor MRR1</fullName>
    </submittedName>
</protein>
<evidence type="ECO:0000313" key="18">
    <source>
        <dbReference type="EMBL" id="QLG19085.1"/>
    </source>
</evidence>
<evidence type="ECO:0000313" key="67">
    <source>
        <dbReference type="EMBL" id="QLG19139.1"/>
    </source>
</evidence>
<dbReference type="EMBL" id="MT429578">
    <property type="protein sequence ID" value="QLG19124.1"/>
    <property type="molecule type" value="Genomic_DNA"/>
</dbReference>
<dbReference type="Pfam" id="PF00172">
    <property type="entry name" value="Zn_clus"/>
    <property type="match status" value="1"/>
</dbReference>
<evidence type="ECO:0000313" key="71">
    <source>
        <dbReference type="EMBL" id="QLG19143.1"/>
    </source>
</evidence>
<dbReference type="EMBL" id="MT429588">
    <property type="protein sequence ID" value="QLG19134.1"/>
    <property type="molecule type" value="Genomic_DNA"/>
</dbReference>
<evidence type="ECO:0000256" key="2">
    <source>
        <dbReference type="ARBA" id="ARBA00023015"/>
    </source>
</evidence>
<evidence type="ECO:0000313" key="74">
    <source>
        <dbReference type="EMBL" id="QLG19146.1"/>
    </source>
</evidence>
<dbReference type="EMBL" id="MT429550">
    <property type="protein sequence ID" value="QLG19096.1"/>
    <property type="molecule type" value="Genomic_DNA"/>
</dbReference>
<evidence type="ECO:0000313" key="25">
    <source>
        <dbReference type="EMBL" id="QLG19093.1"/>
    </source>
</evidence>
<dbReference type="EMBL" id="MT429570">
    <property type="protein sequence ID" value="QLG19116.1"/>
    <property type="molecule type" value="Genomic_DNA"/>
</dbReference>
<evidence type="ECO:0000313" key="65">
    <source>
        <dbReference type="EMBL" id="QLG19137.1"/>
    </source>
</evidence>
<evidence type="ECO:0000313" key="44">
    <source>
        <dbReference type="EMBL" id="QLG19116.1"/>
    </source>
</evidence>
<dbReference type="InterPro" id="IPR050675">
    <property type="entry name" value="OAF3"/>
</dbReference>
<evidence type="ECO:0000313" key="72">
    <source>
        <dbReference type="EMBL" id="QLG19144.1"/>
    </source>
</evidence>
<evidence type="ECO:0000313" key="55">
    <source>
        <dbReference type="EMBL" id="QLG19127.1"/>
    </source>
</evidence>
<dbReference type="EMBL" id="MT429585">
    <property type="protein sequence ID" value="QLG19131.1"/>
    <property type="molecule type" value="Genomic_DNA"/>
</dbReference>
<evidence type="ECO:0000313" key="64">
    <source>
        <dbReference type="EMBL" id="QLG19136.1"/>
    </source>
</evidence>
<keyword evidence="4" id="KW-0804">Transcription</keyword>
<dbReference type="EMBL" id="MT429534">
    <property type="protein sequence ID" value="QLG19081.1"/>
    <property type="molecule type" value="Genomic_DNA"/>
</dbReference>
<proteinExistence type="evidence at transcript level"/>
<dbReference type="EMBL" id="MT429598">
    <property type="protein sequence ID" value="QLG19143.1"/>
    <property type="molecule type" value="Genomic_DNA"/>
</dbReference>
<feature type="compositionally biased region" description="Polar residues" evidence="6">
    <location>
        <begin position="91"/>
        <end position="101"/>
    </location>
</feature>
<evidence type="ECO:0000313" key="62">
    <source>
        <dbReference type="EMBL" id="QLG19134.1"/>
    </source>
</evidence>
<evidence type="ECO:0000313" key="26">
    <source>
        <dbReference type="EMBL" id="QLG19094.1"/>
    </source>
</evidence>
<evidence type="ECO:0000313" key="37">
    <source>
        <dbReference type="EMBL" id="QLG19106.1"/>
    </source>
</evidence>
<evidence type="ECO:0000313" key="19">
    <source>
        <dbReference type="EMBL" id="QLG19086.1"/>
    </source>
</evidence>
<dbReference type="PROSITE" id="PS50048">
    <property type="entry name" value="ZN2_CY6_FUNGAL_2"/>
    <property type="match status" value="1"/>
</dbReference>
<dbReference type="EMBL" id="KT160017">
    <property type="protein sequence ID" value="AKN57031.1"/>
    <property type="molecule type" value="mRNA"/>
</dbReference>
<dbReference type="EMBL" id="MT429573">
    <property type="protein sequence ID" value="QLG19119.1"/>
    <property type="molecule type" value="Genomic_DNA"/>
</dbReference>
<dbReference type="EMBL" id="MT429567">
    <property type="protein sequence ID" value="QLG19113.1"/>
    <property type="molecule type" value="Genomic_DNA"/>
</dbReference>
<dbReference type="EMBL" id="MT429618">
    <property type="protein sequence ID" value="QLG19163.1"/>
    <property type="molecule type" value="Genomic_DNA"/>
</dbReference>
<dbReference type="EMBL" id="MT429557">
    <property type="protein sequence ID" value="QLG19103.1"/>
    <property type="molecule type" value="Genomic_DNA"/>
</dbReference>
<dbReference type="GO" id="GO:0008270">
    <property type="term" value="F:zinc ion binding"/>
    <property type="evidence" value="ECO:0007669"/>
    <property type="project" value="InterPro"/>
</dbReference>
<evidence type="ECO:0000313" key="60">
    <source>
        <dbReference type="EMBL" id="QLG19132.1"/>
    </source>
</evidence>
<dbReference type="EMBL" id="MT429616">
    <property type="protein sequence ID" value="QLG19161.1"/>
    <property type="molecule type" value="Genomic_DNA"/>
</dbReference>
<feature type="region of interest" description="Disordered" evidence="6">
    <location>
        <begin position="230"/>
        <end position="254"/>
    </location>
</feature>
<evidence type="ECO:0000313" key="17">
    <source>
        <dbReference type="EMBL" id="QLG19084.1"/>
    </source>
</evidence>
<dbReference type="VEuPathDB" id="FungiDB:CPAR2_807270"/>
<evidence type="ECO:0000313" key="79">
    <source>
        <dbReference type="EMBL" id="QLG19152.1"/>
    </source>
</evidence>
<dbReference type="EMBL" id="MT429531">
    <property type="protein sequence ID" value="QLG19078.1"/>
    <property type="molecule type" value="Genomic_DNA"/>
</dbReference>
<evidence type="ECO:0000313" key="66">
    <source>
        <dbReference type="EMBL" id="QLG19138.1"/>
    </source>
</evidence>
<feature type="compositionally biased region" description="Basic and acidic residues" evidence="6">
    <location>
        <begin position="123"/>
        <end position="132"/>
    </location>
</feature>
<feature type="compositionally biased region" description="Low complexity" evidence="6">
    <location>
        <begin position="102"/>
        <end position="111"/>
    </location>
</feature>
<evidence type="ECO:0000313" key="53">
    <source>
        <dbReference type="EMBL" id="QLG19125.1"/>
    </source>
</evidence>
<gene>
    <name evidence="8" type="primary">MRR1</name>
    <name evidence="9" type="ORF">FOB60_002685</name>
</gene>
<evidence type="ECO:0000313" key="50">
    <source>
        <dbReference type="EMBL" id="QLG19122.1"/>
    </source>
</evidence>
<dbReference type="EMBL" id="MT429540">
    <property type="protein sequence ID" value="QLG19086.1"/>
    <property type="molecule type" value="Genomic_DNA"/>
</dbReference>
<dbReference type="EMBL" id="MT429600">
    <property type="protein sequence ID" value="QLG19145.1"/>
    <property type="molecule type" value="Genomic_DNA"/>
</dbReference>
<evidence type="ECO:0000313" key="33">
    <source>
        <dbReference type="EMBL" id="QLG19101.1"/>
    </source>
</evidence>
<dbReference type="Gene3D" id="4.10.240.10">
    <property type="entry name" value="Zn(2)-C6 fungal-type DNA-binding domain"/>
    <property type="match status" value="1"/>
</dbReference>
<dbReference type="OrthoDB" id="4159781at2759"/>
<dbReference type="EMBL" id="MT429562">
    <property type="protein sequence ID" value="QLG19108.1"/>
    <property type="molecule type" value="Genomic_DNA"/>
</dbReference>
<dbReference type="InterPro" id="IPR007219">
    <property type="entry name" value="XnlR_reg_dom"/>
</dbReference>
<sequence>MSAVSAEFAQPQTNEIKEEAKQTMQHQHQRRRKRPSLVCTNCKKRKIKCDRQLPCSNCVKARGNIQCCYDEEGFIDLIQKSETEIRPYEQSAKQPLSFVNNSSPTSTAGSSSRKRGNTSQEESGSKKSKDTTSDQLSNSLLEIKMLKQRLESIESNLHHNGSSNENSPNYQTPPANKHLQLAQTAPYSIPSPVLPRPTIQPSLSTIYNLSNTRSPSSIQLPSIRDHMPPHESPISSSITGQSVSSTATSPNYIPPDSRTNLLGVNPYLNEMETINFFDNYSSICCKDFMRVNYGPFAWTSMMKRDDGLLTLWEFISKQKESSQNFVVCPVSNEVTKENTQVVISDNNESDMQFRKRMLETNGYSDVVPYNMLKSKLKSKPNKETLQLELTLFDNQLGCELLLIDRIRRTLPSKKVVWKLIDRFFEWCYPFMPFLIEEEFIEWTEKIIGPRSYEDVPFKDLKIEKRLDLALVGTLLITMRLSYLSLFSNKTSENEERLNTTDPNPKAQDTKYLMQNPIGIESIEIARYCFYQFDILRRASLPLIQLGLYMKIYYMFAPEDGDDGDGADSNGLSALVVQMAYSLGLNREPDNFPDVLTDKRKNHLGRKIWQVIVMSDLYQAYSYGSQMLISPDSYDTKPPFSTEENSNLKDKNLDKYITDLYFSKDTGMTNVLRELLKKILSLTGRTKLSELTNLISELEVRLGQSFGSLKECLQANTYNTHVFARNFPAKHYISMKSFLVSTFYHIFLHYENKDVQLTYFYLKKIIQIAAIDLMPHYFELMGNSAVICDMFINPKLQHIIHKLNQLNIAVIIRVNLTIYRLKSQPDHESRCLSDNAYYEYYKELCKLSSCLTRSAEVSIAAVSKLSSRYFYAWKLTKSHSYFLKVVTSMDFYNDNLVKANSKVRFPDFSTAQIKELVNLCEGTLRRLGKVELMGKEFCKDVTYTQYANNNDATSSMSSTSKDTGNLSTPTSDTSIGEFTKEFGLDYLNSEDIDRIWLQMLSQNQQQQSNQQLNYGISQQQSQSQSQSQEQHSQQQPQQQGSFQNYSLQQSQQPQSQSSQQRPQQQQPIGNSGQPQRWYGISSGPNWQGGAAFNSFDAPVTPGFVTNGGLDDINSFDFFNDLPLDQVFSS</sequence>
<dbReference type="InterPro" id="IPR036864">
    <property type="entry name" value="Zn2-C6_fun-type_DNA-bd_sf"/>
</dbReference>
<evidence type="ECO:0000313" key="51">
    <source>
        <dbReference type="EMBL" id="QLG19123.1"/>
    </source>
</evidence>
<evidence type="ECO:0000313" key="75">
    <source>
        <dbReference type="EMBL" id="QLG19148.1"/>
    </source>
</evidence>
<evidence type="ECO:0000313" key="47">
    <source>
        <dbReference type="EMBL" id="QLG19119.1"/>
    </source>
</evidence>
<dbReference type="InterPro" id="IPR001138">
    <property type="entry name" value="Zn2Cys6_DnaBD"/>
</dbReference>
<dbReference type="EMBL" id="MT429536">
    <property type="protein sequence ID" value="QLG19082.1"/>
    <property type="molecule type" value="Genomic_DNA"/>
</dbReference>
<evidence type="ECO:0000313" key="81">
    <source>
        <dbReference type="EMBL" id="QLG19154.1"/>
    </source>
</evidence>
<dbReference type="EMBL" id="MT429581">
    <property type="protein sequence ID" value="QLG19127.1"/>
    <property type="molecule type" value="Genomic_DNA"/>
</dbReference>
<dbReference type="EMBL" id="MT429552">
    <property type="protein sequence ID" value="QLG19098.1"/>
    <property type="molecule type" value="Genomic_DNA"/>
</dbReference>
<dbReference type="EMBL" id="MT429548">
    <property type="protein sequence ID" value="QLG19094.1"/>
    <property type="molecule type" value="Genomic_DNA"/>
</dbReference>
<evidence type="ECO:0000313" key="56">
    <source>
        <dbReference type="EMBL" id="QLG19128.1"/>
    </source>
</evidence>
<dbReference type="EMBL" id="MT429611">
    <property type="protein sequence ID" value="QLG19156.1"/>
    <property type="molecule type" value="Genomic_DNA"/>
</dbReference>
<reference evidence="8" key="2">
    <citation type="journal article" date="2015" name="Antimicrob. Agents Chemother.">
        <title>Fluconazole and Voriconazole Resistance in Candida parapsilosis Is Conferred by Gain-of-Function Mutations in MRR1 Transcription Factor Gene.</title>
        <authorList>
            <person name="Branco J."/>
            <person name="Silva A.P."/>
            <person name="Silva R.M."/>
            <person name="Silva-Dias A."/>
            <person name="Pina-Vaz C."/>
            <person name="Butler G."/>
            <person name="Rodrigues A.G."/>
            <person name="Miranda I.M."/>
        </authorList>
    </citation>
    <scope>NUCLEOTIDE SEQUENCE</scope>
    <source>
        <strain evidence="8">BC014</strain>
    </source>
</reference>
<feature type="region of interest" description="Disordered" evidence="6">
    <location>
        <begin position="948"/>
        <end position="974"/>
    </location>
</feature>
<dbReference type="EMBL" id="MT429575">
    <property type="protein sequence ID" value="QLG19121.1"/>
    <property type="molecule type" value="Genomic_DNA"/>
</dbReference>
<dbReference type="EMBL" id="MT429597">
    <property type="protein sequence ID" value="QLG19142.1"/>
    <property type="molecule type" value="Genomic_DNA"/>
</dbReference>
<evidence type="ECO:0000313" key="28">
    <source>
        <dbReference type="EMBL" id="QLG19096.1"/>
    </source>
</evidence>
<dbReference type="EMBL" id="MT429547">
    <property type="protein sequence ID" value="QLG19093.1"/>
    <property type="molecule type" value="Genomic_DNA"/>
</dbReference>
<evidence type="ECO:0000313" key="87">
    <source>
        <dbReference type="EMBL" id="QLG19160.1"/>
    </source>
</evidence>
<dbReference type="EMBL" id="MT429608">
    <property type="protein sequence ID" value="QLG19153.1"/>
    <property type="molecule type" value="Genomic_DNA"/>
</dbReference>
<dbReference type="EMBL" id="MT429544">
    <property type="protein sequence ID" value="QLG19090.1"/>
    <property type="molecule type" value="Genomic_DNA"/>
</dbReference>
<dbReference type="EMBL" id="MT429553">
    <property type="protein sequence ID" value="QLG19099.1"/>
    <property type="molecule type" value="Genomic_DNA"/>
</dbReference>
<dbReference type="EMBL" id="MT429568">
    <property type="protein sequence ID" value="QLG19114.1"/>
    <property type="molecule type" value="Genomic_DNA"/>
</dbReference>
<evidence type="ECO:0000313" key="63">
    <source>
        <dbReference type="EMBL" id="QLG19135.1"/>
    </source>
</evidence>
<dbReference type="AlphaFoldDB" id="A0A0K0NQY2"/>
<dbReference type="SMART" id="SM00906">
    <property type="entry name" value="Fungal_trans"/>
    <property type="match status" value="1"/>
</dbReference>
<dbReference type="EMBL" id="MT429612">
    <property type="protein sequence ID" value="QLG19157.1"/>
    <property type="molecule type" value="Genomic_DNA"/>
</dbReference>
<dbReference type="EMBL" id="MT429572">
    <property type="protein sequence ID" value="QLG19118.1"/>
    <property type="molecule type" value="Genomic_DNA"/>
</dbReference>
<dbReference type="EMBL" id="MT429594">
    <property type="protein sequence ID" value="QLG19139.1"/>
    <property type="molecule type" value="Genomic_DNA"/>
</dbReference>
<keyword evidence="3" id="KW-0238">DNA-binding</keyword>
<dbReference type="Pfam" id="PF04082">
    <property type="entry name" value="Fungal_trans"/>
    <property type="match status" value="1"/>
</dbReference>
<dbReference type="Proteomes" id="UP000590412">
    <property type="component" value="Unassembled WGS sequence"/>
</dbReference>
<evidence type="ECO:0000313" key="80">
    <source>
        <dbReference type="EMBL" id="QLG19153.1"/>
    </source>
</evidence>
<dbReference type="EMBL" id="MT429577">
    <property type="protein sequence ID" value="QLG19123.1"/>
    <property type="molecule type" value="Genomic_DNA"/>
</dbReference>
<evidence type="ECO:0000313" key="76">
    <source>
        <dbReference type="EMBL" id="QLG19149.1"/>
    </source>
</evidence>
<dbReference type="EMBL" id="MT429591">
    <property type="protein sequence ID" value="QLG19136.1"/>
    <property type="molecule type" value="Genomic_DNA"/>
</dbReference>
<evidence type="ECO:0000259" key="7">
    <source>
        <dbReference type="PROSITE" id="PS50048"/>
    </source>
</evidence>
<keyword evidence="5" id="KW-0539">Nucleus</keyword>
<evidence type="ECO:0000313" key="70">
    <source>
        <dbReference type="EMBL" id="QLG19142.1"/>
    </source>
</evidence>
<dbReference type="EMBL" id="MT429583">
    <property type="protein sequence ID" value="QLG19129.1"/>
    <property type="molecule type" value="Genomic_DNA"/>
</dbReference>
<dbReference type="EMBL" id="MT429541">
    <property type="protein sequence ID" value="QLG19087.1"/>
    <property type="molecule type" value="Genomic_DNA"/>
</dbReference>
<dbReference type="SUPFAM" id="SSF57701">
    <property type="entry name" value="Zn2/Cys6 DNA-binding domain"/>
    <property type="match status" value="1"/>
</dbReference>
<evidence type="ECO:0000313" key="49">
    <source>
        <dbReference type="EMBL" id="QLG19121.1"/>
    </source>
</evidence>
<evidence type="ECO:0000313" key="8">
    <source>
        <dbReference type="EMBL" id="AKN57031.1"/>
    </source>
</evidence>
<dbReference type="EMBL" id="MT429530">
    <property type="protein sequence ID" value="QLG19077.1"/>
    <property type="molecule type" value="Genomic_DNA"/>
</dbReference>
<evidence type="ECO:0000256" key="4">
    <source>
        <dbReference type="ARBA" id="ARBA00023163"/>
    </source>
</evidence>
<evidence type="ECO:0000313" key="83">
    <source>
        <dbReference type="EMBL" id="QLG19156.1"/>
    </source>
</evidence>
<evidence type="ECO:0000313" key="42">
    <source>
        <dbReference type="EMBL" id="QLG19114.1"/>
    </source>
</evidence>
<dbReference type="EMBL" id="MT429555">
    <property type="protein sequence ID" value="QLG19101.1"/>
    <property type="molecule type" value="Genomic_DNA"/>
</dbReference>
<feature type="compositionally biased region" description="Low complexity" evidence="6">
    <location>
        <begin position="1007"/>
        <end position="1066"/>
    </location>
</feature>
<evidence type="ECO:0000313" key="40">
    <source>
        <dbReference type="EMBL" id="QLG19112.1"/>
    </source>
</evidence>
<dbReference type="EMBL" id="MT429604">
    <property type="protein sequence ID" value="QLG19149.1"/>
    <property type="molecule type" value="Genomic_DNA"/>
</dbReference>
<evidence type="ECO:0000313" key="78">
    <source>
        <dbReference type="EMBL" id="QLG19151.1"/>
    </source>
</evidence>
<dbReference type="EMBL" id="MT429537">
    <property type="protein sequence ID" value="QLG19083.1"/>
    <property type="molecule type" value="Genomic_DNA"/>
</dbReference>
<dbReference type="EMBL" id="MT429610">
    <property type="protein sequence ID" value="QLG19155.1"/>
    <property type="molecule type" value="Genomic_DNA"/>
</dbReference>
<evidence type="ECO:0000313" key="38">
    <source>
        <dbReference type="EMBL" id="QLG19108.1"/>
    </source>
</evidence>
<evidence type="ECO:0000313" key="68">
    <source>
        <dbReference type="EMBL" id="QLG19140.1"/>
    </source>
</evidence>
<dbReference type="EMBL" id="MT429609">
    <property type="protein sequence ID" value="QLG19154.1"/>
    <property type="molecule type" value="Genomic_DNA"/>
</dbReference>
<evidence type="ECO:0000313" key="31">
    <source>
        <dbReference type="EMBL" id="QLG19099.1"/>
    </source>
</evidence>
<dbReference type="EMBL" id="MT429601">
    <property type="protein sequence ID" value="QLG19146.1"/>
    <property type="molecule type" value="Genomic_DNA"/>
</dbReference>
<dbReference type="GO" id="GO:0000981">
    <property type="term" value="F:DNA-binding transcription factor activity, RNA polymerase II-specific"/>
    <property type="evidence" value="ECO:0007669"/>
    <property type="project" value="InterPro"/>
</dbReference>
<dbReference type="EMBL" id="MT429592">
    <property type="protein sequence ID" value="QLG19137.1"/>
    <property type="molecule type" value="Genomic_DNA"/>
</dbReference>
<dbReference type="EMBL" id="MT429556">
    <property type="protein sequence ID" value="QLG19102.1"/>
    <property type="molecule type" value="Genomic_DNA"/>
</dbReference>
<dbReference type="EMBL" id="MT429549">
    <property type="protein sequence ID" value="QLG19095.1"/>
    <property type="molecule type" value="Genomic_DNA"/>
</dbReference>
<evidence type="ECO:0000313" key="20">
    <source>
        <dbReference type="EMBL" id="QLG19087.1"/>
    </source>
</evidence>
<dbReference type="EMBL" id="MT429551">
    <property type="protein sequence ID" value="QLG19097.1"/>
    <property type="molecule type" value="Genomic_DNA"/>
</dbReference>
<dbReference type="EMBL" id="MT429533">
    <property type="protein sequence ID" value="QLG19080.1"/>
    <property type="molecule type" value="Genomic_DNA"/>
</dbReference>
<evidence type="ECO:0000313" key="89">
    <source>
        <dbReference type="EMBL" id="QLG19162.1"/>
    </source>
</evidence>
<dbReference type="EMBL" id="MT429606">
    <property type="protein sequence ID" value="QLG19151.1"/>
    <property type="molecule type" value="Genomic_DNA"/>
</dbReference>
<feature type="region of interest" description="Disordered" evidence="6">
    <location>
        <begin position="1007"/>
        <end position="1083"/>
    </location>
</feature>
<evidence type="ECO:0000313" key="11">
    <source>
        <dbReference type="EMBL" id="QLG19078.1"/>
    </source>
</evidence>
<dbReference type="PROSITE" id="PS00463">
    <property type="entry name" value="ZN2_CY6_FUNGAL_1"/>
    <property type="match status" value="1"/>
</dbReference>
<evidence type="ECO:0000313" key="35">
    <source>
        <dbReference type="EMBL" id="QLG19103.1"/>
    </source>
</evidence>
<dbReference type="EMBL" id="MT429558">
    <property type="protein sequence ID" value="QLG19104.1"/>
    <property type="molecule type" value="Genomic_DNA"/>
</dbReference>
<name>A0A0K0NQY2_CANPA</name>
<dbReference type="SMR" id="A0A0K0NQY2"/>
<evidence type="ECO:0000313" key="48">
    <source>
        <dbReference type="EMBL" id="QLG19120.1"/>
    </source>
</evidence>
<evidence type="ECO:0000313" key="14">
    <source>
        <dbReference type="EMBL" id="QLG19081.1"/>
    </source>
</evidence>
<dbReference type="EMBL" id="MT429538">
    <property type="protein sequence ID" value="QLG19084.1"/>
    <property type="molecule type" value="Genomic_DNA"/>
</dbReference>
<evidence type="ECO:0000313" key="82">
    <source>
        <dbReference type="EMBL" id="QLG19155.1"/>
    </source>
</evidence>
<evidence type="ECO:0000313" key="13">
    <source>
        <dbReference type="EMBL" id="QLG19080.1"/>
    </source>
</evidence>
<evidence type="ECO:0000313" key="73">
    <source>
        <dbReference type="EMBL" id="QLG19145.1"/>
    </source>
</evidence>
<evidence type="ECO:0000313" key="10">
    <source>
        <dbReference type="EMBL" id="QLG19077.1"/>
    </source>
</evidence>
<evidence type="ECO:0000313" key="52">
    <source>
        <dbReference type="EMBL" id="QLG19124.1"/>
    </source>
</evidence>
<evidence type="ECO:0000313" key="85">
    <source>
        <dbReference type="EMBL" id="QLG19158.1"/>
    </source>
</evidence>
<evidence type="ECO:0000313" key="43">
    <source>
        <dbReference type="EMBL" id="QLG19115.1"/>
    </source>
</evidence>
<dbReference type="EMBL" id="MT429584">
    <property type="protein sequence ID" value="QLG19130.1"/>
    <property type="molecule type" value="Genomic_DNA"/>
</dbReference>
<evidence type="ECO:0000313" key="22">
    <source>
        <dbReference type="EMBL" id="QLG19090.1"/>
    </source>
</evidence>
<evidence type="ECO:0000313" key="86">
    <source>
        <dbReference type="EMBL" id="QLG19159.1"/>
    </source>
</evidence>
<evidence type="ECO:0000313" key="61">
    <source>
        <dbReference type="EMBL" id="QLG19133.1"/>
    </source>
</evidence>
<dbReference type="EMBL" id="MT429613">
    <property type="protein sequence ID" value="QLG19158.1"/>
    <property type="molecule type" value="Genomic_DNA"/>
</dbReference>
<evidence type="ECO:0000313" key="12">
    <source>
        <dbReference type="EMBL" id="QLG19079.1"/>
    </source>
</evidence>
<dbReference type="EMBL" id="MT429605">
    <property type="protein sequence ID" value="QLG19150.1"/>
    <property type="molecule type" value="Genomic_DNA"/>
</dbReference>
<evidence type="ECO:0000313" key="29">
    <source>
        <dbReference type="EMBL" id="QLG19097.1"/>
    </source>
</evidence>
<evidence type="ECO:0000313" key="34">
    <source>
        <dbReference type="EMBL" id="QLG19102.1"/>
    </source>
</evidence>
<dbReference type="EMBL" id="MT429603">
    <property type="protein sequence ID" value="QLG19148.1"/>
    <property type="molecule type" value="Genomic_DNA"/>
</dbReference>
<dbReference type="EMBL" id="MT429574">
    <property type="protein sequence ID" value="QLG19120.1"/>
    <property type="molecule type" value="Genomic_DNA"/>
</dbReference>
<evidence type="ECO:0000256" key="6">
    <source>
        <dbReference type="SAM" id="MobiDB-lite"/>
    </source>
</evidence>
<feature type="region of interest" description="Disordered" evidence="6">
    <location>
        <begin position="88"/>
        <end position="136"/>
    </location>
</feature>
<evidence type="ECO:0000313" key="88">
    <source>
        <dbReference type="EMBL" id="QLG19161.1"/>
    </source>
</evidence>
<dbReference type="CDD" id="cd12148">
    <property type="entry name" value="fungal_TF_MHR"/>
    <property type="match status" value="1"/>
</dbReference>
<dbReference type="EMBL" id="MT429617">
    <property type="protein sequence ID" value="QLG19162.1"/>
    <property type="molecule type" value="Genomic_DNA"/>
</dbReference>
<evidence type="ECO:0000313" key="39">
    <source>
        <dbReference type="EMBL" id="QLG19110.1"/>
    </source>
</evidence>
<feature type="region of interest" description="Disordered" evidence="6">
    <location>
        <begin position="1"/>
        <end position="36"/>
    </location>
</feature>
<reference evidence="9" key="3">
    <citation type="submission" date="2020-03" db="EMBL/GenBank/DDBJ databases">
        <title>FDA dAtabase for Regulatory Grade micrObial Sequences (FDA-ARGOS): Supporting development and validation of Infectious Disease Dx tests.</title>
        <authorList>
            <person name="Campos J."/>
            <person name="Goldberg B."/>
            <person name="Tallon L."/>
            <person name="Sadzewicz L."/>
            <person name="Vavikolanu K."/>
            <person name="Mehta A."/>
            <person name="Aluvathingal J."/>
            <person name="Nadendla S."/>
            <person name="Nandy P."/>
            <person name="Geyer C."/>
            <person name="Yan Y."/>
            <person name="Sichtig H."/>
        </authorList>
    </citation>
    <scope>NUCLEOTIDE SEQUENCE [LARGE SCALE GENOMIC DNA]</scope>
    <source>
        <strain evidence="9">FDAARGOS_652</strain>
    </source>
</reference>
<reference evidence="8" key="1">
    <citation type="journal article" date="2011" name="Antimicrob. Agents Chemother.">
        <title>Transcriptional profiling of azole-resistant Candida parapsilosis strains.</title>
        <authorList>
            <person name="Silva A.P."/>
            <person name="Miranda I.M."/>
            <person name="Guida A."/>
            <person name="Synnott J."/>
            <person name="Rocha R."/>
            <person name="Silva R."/>
            <person name="Amorim A."/>
            <person name="Pina-Vaz C."/>
            <person name="Butler G."/>
            <person name="Rodrigues A.G."/>
        </authorList>
    </citation>
    <scope>NUCLEOTIDE SEQUENCE</scope>
    <source>
        <strain evidence="8">BC014</strain>
    </source>
</reference>
<evidence type="ECO:0000313" key="59">
    <source>
        <dbReference type="EMBL" id="QLG19131.1"/>
    </source>
</evidence>
<feature type="compositionally biased region" description="Low complexity" evidence="6">
    <location>
        <begin position="232"/>
        <end position="246"/>
    </location>
</feature>
<dbReference type="GO" id="GO:0045944">
    <property type="term" value="P:positive regulation of transcription by RNA polymerase II"/>
    <property type="evidence" value="ECO:0007669"/>
    <property type="project" value="TreeGrafter"/>
</dbReference>
<evidence type="ECO:0000256" key="3">
    <source>
        <dbReference type="ARBA" id="ARBA00023125"/>
    </source>
</evidence>
<keyword evidence="2" id="KW-0805">Transcription regulation</keyword>
<evidence type="ECO:0000313" key="84">
    <source>
        <dbReference type="EMBL" id="QLG19157.1"/>
    </source>
</evidence>
<dbReference type="EMBL" id="MT429587">
    <property type="protein sequence ID" value="QLG19133.1"/>
    <property type="molecule type" value="Genomic_DNA"/>
</dbReference>
<dbReference type="EMBL" id="MT429566">
    <property type="protein sequence ID" value="QLG19112.1"/>
    <property type="molecule type" value="Genomic_DNA"/>
</dbReference>
<evidence type="ECO:0000313" key="90">
    <source>
        <dbReference type="EMBL" id="QLG19163.1"/>
    </source>
</evidence>
<dbReference type="EMBL" id="MT429542">
    <property type="protein sequence ID" value="QLG19088.1"/>
    <property type="molecule type" value="Genomic_DNA"/>
</dbReference>
<dbReference type="CDD" id="cd00067">
    <property type="entry name" value="GAL4"/>
    <property type="match status" value="1"/>
</dbReference>
<reference evidence="10" key="4">
    <citation type="submission" date="2020-05" db="EMBL/GenBank/DDBJ databases">
        <authorList>
            <person name="Arastehfar A."/>
            <person name="Daneshnia F."/>
        </authorList>
    </citation>
    <scope>NUCLEOTIDE SEQUENCE</scope>
    <source>
        <strain evidence="53">101FS</strain>
        <strain evidence="89">105R</strain>
        <strain evidence="54">106FS</strain>
        <strain evidence="55">107FS</strain>
        <strain evidence="56">108FS</strain>
        <strain evidence="16">10P</strain>
        <strain evidence="57">112FS</strain>
        <strain evidence="90">127R</strain>
        <strain evidence="45">15FS</strain>
        <strain evidence="17">15P</strain>
        <strain evidence="18">16P</strain>
        <strain evidence="19">17P</strain>
        <strain evidence="20">18P</strain>
        <strain evidence="21">19P</strain>
        <strain evidence="10">1P</strain>
        <strain evidence="58">1R</strain>
        <strain evidence="59">21R</strain>
        <strain evidence="60">22R</strain>
        <strain evidence="61">23R</strain>
        <strain evidence="62">25R</strain>
        <strain evidence="63">27R</strain>
        <strain evidence="64">28R</strain>
        <strain evidence="11">2P</strain>
        <strain evidence="22">30P</strain>
        <strain evidence="65">30R</strain>
        <strain evidence="23">31P</strain>
        <strain evidence="66">31R</strain>
        <strain evidence="67">33R</strain>
        <strain evidence="68">34R</strain>
        <strain evidence="24">35P</strain>
        <strain evidence="25">36P</strain>
        <strain evidence="26">37P</strain>
        <strain evidence="69">37R</strain>
        <strain evidence="27">38P</strain>
        <strain evidence="70">38R</strain>
        <strain evidence="71">39R</strain>
        <strain evidence="12">3P</strain>
        <strain evidence="28">40P</strain>
        <strain evidence="29">41P</strain>
        <strain evidence="72">41R</strain>
        <strain evidence="30">42P</strain>
        <strain evidence="73">42R</strain>
        <strain evidence="31">43P</strain>
        <strain evidence="74">43R</strain>
        <strain evidence="32">45P</strain>
        <strain evidence="75">46R</strain>
        <strain evidence="33">47P</strain>
        <strain evidence="76">47R</strain>
        <strain evidence="77">48R</strain>
        <strain evidence="34">49P</strain>
        <strain evidence="78">49R</strain>
        <strain evidence="35">50P</strain>
        <strain evidence="79">50R</strain>
        <strain evidence="80">51R</strain>
        <strain evidence="81">52R</strain>
        <strain evidence="36">54P</strain>
        <strain evidence="82">54R</strain>
        <strain evidence="46">56FS</strain>
        <strain evidence="47">59FS</strain>
        <strain evidence="37">59P</strain>
        <strain evidence="43">5FS</strain>
        <strain evidence="13">5P</strain>
        <strain evidence="83">62R</strain>
        <strain evidence="84">63R</strain>
        <strain evidence="85">64R</strain>
        <strain evidence="38">65P</strain>
        <strain evidence="48">67FS</strain>
        <strain evidence="49">68FS</strain>
        <strain evidence="50">69FS</strain>
        <strain evidence="44">6FS</strain>
        <strain evidence="14">6P</strain>
        <strain evidence="86">70R</strain>
        <strain evidence="87">72R</strain>
        <strain evidence="88">76R</strain>
        <strain evidence="39">77P</strain>
        <strain evidence="40">87P</strain>
        <strain evidence="41">91P</strain>
        <strain evidence="51">94FS</strain>
        <strain evidence="42">96P</strain>
        <strain evidence="52">97FS</strain>
        <strain evidence="15">9P</strain>
    </source>
</reference>
<evidence type="ECO:0000313" key="9">
    <source>
        <dbReference type="EMBL" id="KAF6052429.1"/>
    </source>
</evidence>
<evidence type="ECO:0000313" key="77">
    <source>
        <dbReference type="EMBL" id="QLG19150.1"/>
    </source>
</evidence>
<evidence type="ECO:0000313" key="30">
    <source>
        <dbReference type="EMBL" id="QLG19098.1"/>
    </source>
</evidence>
<dbReference type="EMBL" id="MT429595">
    <property type="protein sequence ID" value="QLG19140.1"/>
    <property type="molecule type" value="Genomic_DNA"/>
</dbReference>
<evidence type="ECO:0000313" key="45">
    <source>
        <dbReference type="EMBL" id="QLG19117.1"/>
    </source>
</evidence>
<dbReference type="EMBL" id="MT429590">
    <property type="protein sequence ID" value="QLG19135.1"/>
    <property type="molecule type" value="Genomic_DNA"/>
</dbReference>
<dbReference type="EMBL" id="MT429560">
    <property type="protein sequence ID" value="QLG19106.1"/>
    <property type="molecule type" value="Genomic_DNA"/>
</dbReference>
<dbReference type="EMBL" id="MT429615">
    <property type="protein sequence ID" value="QLG19160.1"/>
    <property type="molecule type" value="Genomic_DNA"/>
</dbReference>
<evidence type="ECO:0000313" key="15">
    <source>
        <dbReference type="EMBL" id="QLG19082.1"/>
    </source>
</evidence>
<dbReference type="PANTHER" id="PTHR31069">
    <property type="entry name" value="OLEATE-ACTIVATED TRANSCRIPTION FACTOR 1-RELATED"/>
    <property type="match status" value="1"/>
</dbReference>
<dbReference type="EMBL" id="MT429545">
    <property type="protein sequence ID" value="QLG19091.1"/>
    <property type="molecule type" value="Genomic_DNA"/>
</dbReference>